<feature type="transmembrane region" description="Helical" evidence="1">
    <location>
        <begin position="31"/>
        <end position="47"/>
    </location>
</feature>
<feature type="transmembrane region" description="Helical" evidence="1">
    <location>
        <begin position="119"/>
        <end position="142"/>
    </location>
</feature>
<sequence length="143" mass="15641">MKKENRILLLVGGLLVGRALARWGNTDLQVIVLSLSSVVVLAFAAYIYKKTHNLLFPLGCILLLSGVPFLELVQDSVKSSNLMLLGVFSGVSSLGCLAFACMITGVHQMTPQNISRKQWKYWIMTLVGLWLVCCGGLAVLIFL</sequence>
<keyword evidence="1" id="KW-0812">Transmembrane</keyword>
<reference evidence="2 3" key="1">
    <citation type="submission" date="2010-08" db="EMBL/GenBank/DDBJ databases">
        <authorList>
            <person name="Weinstock G."/>
            <person name="Sodergren E."/>
            <person name="Clifton S."/>
            <person name="Fulton L."/>
            <person name="Fulton B."/>
            <person name="Courtney L."/>
            <person name="Fronick C."/>
            <person name="Harrison M."/>
            <person name="Strong C."/>
            <person name="Farmer C."/>
            <person name="Delahaunty K."/>
            <person name="Markovic C."/>
            <person name="Hall O."/>
            <person name="Minx P."/>
            <person name="Tomlinson C."/>
            <person name="Mitreva M."/>
            <person name="Hou S."/>
            <person name="Chen J."/>
            <person name="Wollam A."/>
            <person name="Pepin K.H."/>
            <person name="Johnson M."/>
            <person name="Bhonagiri V."/>
            <person name="Zhang X."/>
            <person name="Suruliraj S."/>
            <person name="Warren W."/>
            <person name="Chinwalla A."/>
            <person name="Mardis E.R."/>
            <person name="Wilson R.K."/>
        </authorList>
    </citation>
    <scope>NUCLEOTIDE SEQUENCE [LARGE SCALE GENOMIC DNA]</scope>
    <source>
        <strain evidence="2 3">F0399</strain>
    </source>
</reference>
<evidence type="ECO:0000313" key="3">
    <source>
        <dbReference type="Proteomes" id="UP000004633"/>
    </source>
</evidence>
<dbReference type="Proteomes" id="UP000004633">
    <property type="component" value="Unassembled WGS sequence"/>
</dbReference>
<dbReference type="RefSeq" id="WP_009350735.1">
    <property type="nucleotide sequence ID" value="NZ_GL638157.1"/>
</dbReference>
<evidence type="ECO:0000256" key="1">
    <source>
        <dbReference type="SAM" id="Phobius"/>
    </source>
</evidence>
<dbReference type="STRING" id="749551.HMPREF9555_02088"/>
<evidence type="ECO:0000313" key="2">
    <source>
        <dbReference type="EMBL" id="EFW28760.1"/>
    </source>
</evidence>
<keyword evidence="3" id="KW-1185">Reference proteome</keyword>
<protein>
    <submittedName>
        <fullName evidence="2">Uncharacterized protein</fullName>
    </submittedName>
</protein>
<dbReference type="HOGENOM" id="CLU_1804868_0_0_9"/>
<dbReference type="AlphaFoldDB" id="E7N4Z3"/>
<dbReference type="EMBL" id="AECV01000060">
    <property type="protein sequence ID" value="EFW28760.1"/>
    <property type="molecule type" value="Genomic_DNA"/>
</dbReference>
<gene>
    <name evidence="2" type="ORF">HMPREF9555_02088</name>
</gene>
<feature type="transmembrane region" description="Helical" evidence="1">
    <location>
        <begin position="54"/>
        <end position="70"/>
    </location>
</feature>
<keyword evidence="1" id="KW-1133">Transmembrane helix</keyword>
<name>E7N4Z3_9FIRM</name>
<comment type="caution">
    <text evidence="2">The sequence shown here is derived from an EMBL/GenBank/DDBJ whole genome shotgun (WGS) entry which is preliminary data.</text>
</comment>
<proteinExistence type="predicted"/>
<feature type="transmembrane region" description="Helical" evidence="1">
    <location>
        <begin position="82"/>
        <end position="107"/>
    </location>
</feature>
<accession>E7N4Z3</accession>
<keyword evidence="1" id="KW-0472">Membrane</keyword>
<organism evidence="2 3">
    <name type="scientific">Selenomonas artemidis F0399</name>
    <dbReference type="NCBI Taxonomy" id="749551"/>
    <lineage>
        <taxon>Bacteria</taxon>
        <taxon>Bacillati</taxon>
        <taxon>Bacillota</taxon>
        <taxon>Negativicutes</taxon>
        <taxon>Selenomonadales</taxon>
        <taxon>Selenomonadaceae</taxon>
        <taxon>Selenomonas</taxon>
    </lineage>
</organism>